<sequence>MSDTPYVNGERRGIPSPEELRARIPGWGADLDPADRPSVPRELADAVPAHAHWHFPEEQPDPADRERSIEHARLTPVFGTSAPLRGVPGAIRRLAYDRYSEARAAHWLLLLAADRVEVTQETLRSFVSGRPDNPLTETGIAAELSGHGLFSRLGRDRVDVRHHPVDAVIVGAPWVLGGWAVAKAARPVARRLLRGRPD</sequence>
<evidence type="ECO:0000256" key="1">
    <source>
        <dbReference type="SAM" id="MobiDB-lite"/>
    </source>
</evidence>
<protein>
    <submittedName>
        <fullName evidence="2">Uncharacterized protein</fullName>
    </submittedName>
</protein>
<keyword evidence="3" id="KW-1185">Reference proteome</keyword>
<name>A0A939BWW4_9ACTN</name>
<evidence type="ECO:0000313" key="3">
    <source>
        <dbReference type="Proteomes" id="UP000663791"/>
    </source>
</evidence>
<dbReference type="Proteomes" id="UP000663791">
    <property type="component" value="Unassembled WGS sequence"/>
</dbReference>
<organism evidence="2 3">
    <name type="scientific">Nocardioides faecalis</name>
    <dbReference type="NCBI Taxonomy" id="2803858"/>
    <lineage>
        <taxon>Bacteria</taxon>
        <taxon>Bacillati</taxon>
        <taxon>Actinomycetota</taxon>
        <taxon>Actinomycetes</taxon>
        <taxon>Propionibacteriales</taxon>
        <taxon>Nocardioidaceae</taxon>
        <taxon>Nocardioides</taxon>
    </lineage>
</organism>
<gene>
    <name evidence="2" type="ORF">JK386_16400</name>
</gene>
<feature type="compositionally biased region" description="Basic and acidic residues" evidence="1">
    <location>
        <begin position="33"/>
        <end position="42"/>
    </location>
</feature>
<reference evidence="2" key="1">
    <citation type="submission" date="2021-01" db="EMBL/GenBank/DDBJ databases">
        <title>Novel species in genus Nocardioides.</title>
        <authorList>
            <person name="Zhang G."/>
        </authorList>
    </citation>
    <scope>NUCLEOTIDE SEQUENCE</scope>
    <source>
        <strain evidence="2">Zg-536</strain>
    </source>
</reference>
<accession>A0A939BWW4</accession>
<dbReference type="RefSeq" id="WP_205292803.1">
    <property type="nucleotide sequence ID" value="NZ_CP074406.1"/>
</dbReference>
<comment type="caution">
    <text evidence="2">The sequence shown here is derived from an EMBL/GenBank/DDBJ whole genome shotgun (WGS) entry which is preliminary data.</text>
</comment>
<evidence type="ECO:0000313" key="2">
    <source>
        <dbReference type="EMBL" id="MBM9461486.1"/>
    </source>
</evidence>
<feature type="region of interest" description="Disordered" evidence="1">
    <location>
        <begin position="1"/>
        <end position="42"/>
    </location>
</feature>
<dbReference type="AlphaFoldDB" id="A0A939BWW4"/>
<feature type="compositionally biased region" description="Basic and acidic residues" evidence="1">
    <location>
        <begin position="9"/>
        <end position="22"/>
    </location>
</feature>
<proteinExistence type="predicted"/>
<dbReference type="EMBL" id="JAERTX010000017">
    <property type="protein sequence ID" value="MBM9461486.1"/>
    <property type="molecule type" value="Genomic_DNA"/>
</dbReference>